<organism evidence="3 4">
    <name type="scientific">Caenorhabditis angaria</name>
    <dbReference type="NCBI Taxonomy" id="860376"/>
    <lineage>
        <taxon>Eukaryota</taxon>
        <taxon>Metazoa</taxon>
        <taxon>Ecdysozoa</taxon>
        <taxon>Nematoda</taxon>
        <taxon>Chromadorea</taxon>
        <taxon>Rhabditida</taxon>
        <taxon>Rhabditina</taxon>
        <taxon>Rhabditomorpha</taxon>
        <taxon>Rhabditoidea</taxon>
        <taxon>Rhabditidae</taxon>
        <taxon>Peloderinae</taxon>
        <taxon>Caenorhabditis</taxon>
    </lineage>
</organism>
<dbReference type="AlphaFoldDB" id="A0A9P1N006"/>
<evidence type="ECO:0000256" key="1">
    <source>
        <dbReference type="SAM" id="MobiDB-lite"/>
    </source>
</evidence>
<feature type="region of interest" description="Disordered" evidence="1">
    <location>
        <begin position="150"/>
        <end position="227"/>
    </location>
</feature>
<dbReference type="EMBL" id="CANHGI010000002">
    <property type="protein sequence ID" value="CAI5442571.1"/>
    <property type="molecule type" value="Genomic_DNA"/>
</dbReference>
<feature type="chain" id="PRO_5040116951" evidence="2">
    <location>
        <begin position="18"/>
        <end position="227"/>
    </location>
</feature>
<feature type="signal peptide" evidence="2">
    <location>
        <begin position="1"/>
        <end position="17"/>
    </location>
</feature>
<name>A0A9P1N006_9PELO</name>
<evidence type="ECO:0000256" key="2">
    <source>
        <dbReference type="SAM" id="SignalP"/>
    </source>
</evidence>
<gene>
    <name evidence="3" type="ORF">CAMP_LOCUS5208</name>
</gene>
<proteinExistence type="predicted"/>
<protein>
    <submittedName>
        <fullName evidence="3">Uncharacterized protein</fullName>
    </submittedName>
</protein>
<dbReference type="OrthoDB" id="5848127at2759"/>
<evidence type="ECO:0000313" key="3">
    <source>
        <dbReference type="EMBL" id="CAI5442571.1"/>
    </source>
</evidence>
<sequence>MTSFLLLAFAFLGVVQCIDNVPKATGLKEIRRAPLPSMSNFAPLAKSLRPISTGVRRAPVSSQIPRSNHQQIIPKPAGHIQRAPIQPVQFIPIPVPVFPRFEDLPTLPPHELHTLAPHTFPTITPIPGLPTLPPLTMPPSFQRLLGITSTTTTMKPEEEIEPDTINDRKRQEIDQENDIDERESQINSKDLNTVRSRLSKFIRGKENSSDEQKTRGEESADWIVPFH</sequence>
<reference evidence="3" key="1">
    <citation type="submission" date="2022-11" db="EMBL/GenBank/DDBJ databases">
        <authorList>
            <person name="Kikuchi T."/>
        </authorList>
    </citation>
    <scope>NUCLEOTIDE SEQUENCE</scope>
    <source>
        <strain evidence="3">PS1010</strain>
    </source>
</reference>
<dbReference type="Proteomes" id="UP001152747">
    <property type="component" value="Unassembled WGS sequence"/>
</dbReference>
<accession>A0A9P1N006</accession>
<keyword evidence="2" id="KW-0732">Signal</keyword>
<comment type="caution">
    <text evidence="3">The sequence shown here is derived from an EMBL/GenBank/DDBJ whole genome shotgun (WGS) entry which is preliminary data.</text>
</comment>
<keyword evidence="4" id="KW-1185">Reference proteome</keyword>
<feature type="compositionally biased region" description="Basic and acidic residues" evidence="1">
    <location>
        <begin position="203"/>
        <end position="218"/>
    </location>
</feature>
<evidence type="ECO:0000313" key="4">
    <source>
        <dbReference type="Proteomes" id="UP001152747"/>
    </source>
</evidence>
<feature type="compositionally biased region" description="Polar residues" evidence="1">
    <location>
        <begin position="185"/>
        <end position="196"/>
    </location>
</feature>